<dbReference type="Proteomes" id="UP000234323">
    <property type="component" value="Unassembled WGS sequence"/>
</dbReference>
<protein>
    <submittedName>
        <fullName evidence="1">Uncharacterized protein</fullName>
    </submittedName>
</protein>
<name>A0A2I1HEL9_9GLOM</name>
<reference evidence="1 2" key="1">
    <citation type="submission" date="2015-10" db="EMBL/GenBank/DDBJ databases">
        <title>Genome analyses suggest a sexual origin of heterokaryosis in a supposedly ancient asexual fungus.</title>
        <authorList>
            <person name="Ropars J."/>
            <person name="Sedzielewska K."/>
            <person name="Noel J."/>
            <person name="Charron P."/>
            <person name="Farinelli L."/>
            <person name="Marton T."/>
            <person name="Kruger M."/>
            <person name="Pelin A."/>
            <person name="Brachmann A."/>
            <person name="Corradi N."/>
        </authorList>
    </citation>
    <scope>NUCLEOTIDE SEQUENCE [LARGE SCALE GENOMIC DNA]</scope>
    <source>
        <strain evidence="1 2">A4</strain>
    </source>
</reference>
<proteinExistence type="predicted"/>
<accession>A0A2I1HEL9</accession>
<comment type="caution">
    <text evidence="1">The sequence shown here is derived from an EMBL/GenBank/DDBJ whole genome shotgun (WGS) entry which is preliminary data.</text>
</comment>
<evidence type="ECO:0000313" key="2">
    <source>
        <dbReference type="Proteomes" id="UP000234323"/>
    </source>
</evidence>
<organism evidence="1 2">
    <name type="scientific">Rhizophagus irregularis</name>
    <dbReference type="NCBI Taxonomy" id="588596"/>
    <lineage>
        <taxon>Eukaryota</taxon>
        <taxon>Fungi</taxon>
        <taxon>Fungi incertae sedis</taxon>
        <taxon>Mucoromycota</taxon>
        <taxon>Glomeromycotina</taxon>
        <taxon>Glomeromycetes</taxon>
        <taxon>Glomerales</taxon>
        <taxon>Glomeraceae</taxon>
        <taxon>Rhizophagus</taxon>
    </lineage>
</organism>
<keyword evidence="2" id="KW-1185">Reference proteome</keyword>
<dbReference type="AlphaFoldDB" id="A0A2I1HEL9"/>
<sequence length="99" mass="11623">MIDRQDIEIINTFANKNSNPLEVYNFINKLYIPSKTLNDWVLYSQISNLENDENIIIPSTPISIFIPFNNNEETCYYCKRKYSIKYCTLTLIENTSIVS</sequence>
<dbReference type="EMBL" id="LLXI01002490">
    <property type="protein sequence ID" value="PKY57270.1"/>
    <property type="molecule type" value="Genomic_DNA"/>
</dbReference>
<evidence type="ECO:0000313" key="1">
    <source>
        <dbReference type="EMBL" id="PKY57270.1"/>
    </source>
</evidence>
<gene>
    <name evidence="1" type="ORF">RhiirA4_478222</name>
</gene>